<evidence type="ECO:0000256" key="1">
    <source>
        <dbReference type="SAM" id="MobiDB-lite"/>
    </source>
</evidence>
<reference evidence="2" key="1">
    <citation type="submission" date="2022-11" db="EMBL/GenBank/DDBJ databases">
        <authorList>
            <person name="Petersen C."/>
        </authorList>
    </citation>
    <scope>NUCLEOTIDE SEQUENCE</scope>
    <source>
        <strain evidence="2">IBT 19713</strain>
    </source>
</reference>
<feature type="region of interest" description="Disordered" evidence="1">
    <location>
        <begin position="1"/>
        <end position="85"/>
    </location>
</feature>
<feature type="compositionally biased region" description="Acidic residues" evidence="1">
    <location>
        <begin position="59"/>
        <end position="74"/>
    </location>
</feature>
<dbReference type="OrthoDB" id="4188844at2759"/>
<accession>A0A9W9PKD4</accession>
<dbReference type="AlphaFoldDB" id="A0A9W9PKD4"/>
<dbReference type="GeneID" id="83198495"/>
<dbReference type="Proteomes" id="UP001150941">
    <property type="component" value="Unassembled WGS sequence"/>
</dbReference>
<feature type="compositionally biased region" description="Basic and acidic residues" evidence="1">
    <location>
        <begin position="28"/>
        <end position="42"/>
    </location>
</feature>
<dbReference type="RefSeq" id="XP_058334333.1">
    <property type="nucleotide sequence ID" value="XM_058471192.1"/>
</dbReference>
<evidence type="ECO:0000313" key="2">
    <source>
        <dbReference type="EMBL" id="KAJ5246912.1"/>
    </source>
</evidence>
<dbReference type="EMBL" id="JAPQKS010000002">
    <property type="protein sequence ID" value="KAJ5246912.1"/>
    <property type="molecule type" value="Genomic_DNA"/>
</dbReference>
<gene>
    <name evidence="2" type="ORF">N7468_001895</name>
</gene>
<name>A0A9W9PKD4_9EURO</name>
<evidence type="ECO:0000313" key="3">
    <source>
        <dbReference type="Proteomes" id="UP001150941"/>
    </source>
</evidence>
<organism evidence="2 3">
    <name type="scientific">Penicillium chermesinum</name>
    <dbReference type="NCBI Taxonomy" id="63820"/>
    <lineage>
        <taxon>Eukaryota</taxon>
        <taxon>Fungi</taxon>
        <taxon>Dikarya</taxon>
        <taxon>Ascomycota</taxon>
        <taxon>Pezizomycotina</taxon>
        <taxon>Eurotiomycetes</taxon>
        <taxon>Eurotiomycetidae</taxon>
        <taxon>Eurotiales</taxon>
        <taxon>Aspergillaceae</taxon>
        <taxon>Penicillium</taxon>
    </lineage>
</organism>
<protein>
    <submittedName>
        <fullName evidence="2">Uncharacterized protein</fullName>
    </submittedName>
</protein>
<keyword evidence="3" id="KW-1185">Reference proteome</keyword>
<reference evidence="2" key="2">
    <citation type="journal article" date="2023" name="IMA Fungus">
        <title>Comparative genomic study of the Penicillium genus elucidates a diverse pangenome and 15 lateral gene transfer events.</title>
        <authorList>
            <person name="Petersen C."/>
            <person name="Sorensen T."/>
            <person name="Nielsen M.R."/>
            <person name="Sondergaard T.E."/>
            <person name="Sorensen J.L."/>
            <person name="Fitzpatrick D.A."/>
            <person name="Frisvad J.C."/>
            <person name="Nielsen K.L."/>
        </authorList>
    </citation>
    <scope>NUCLEOTIDE SEQUENCE</scope>
    <source>
        <strain evidence="2">IBT 19713</strain>
    </source>
</reference>
<sequence>MGTAISNRPMNRLKPAVSDSSSSSRSNRLAENREIVVRDKNGGYKLDMPTLPGNALVNEEGEELNENETEETELGFESSESETKKEKFEAALVDMMIRHRNRQSSGEPDEILDIVHQSLLKKANSLNDDNWMFEVEREVRM</sequence>
<comment type="caution">
    <text evidence="2">The sequence shown here is derived from an EMBL/GenBank/DDBJ whole genome shotgun (WGS) entry which is preliminary data.</text>
</comment>
<proteinExistence type="predicted"/>